<proteinExistence type="predicted"/>
<sequence length="56" mass="6662">MSPKLFAFLTWIFYLAERRTADELWLICMIYSAILAVCALFYRRENKVATAKKKKK</sequence>
<name>A0AA41UIM5_9BACT</name>
<keyword evidence="1" id="KW-0812">Transmembrane</keyword>
<feature type="transmembrane region" description="Helical" evidence="1">
    <location>
        <begin position="24"/>
        <end position="42"/>
    </location>
</feature>
<dbReference type="EMBL" id="JALJRB010000003">
    <property type="protein sequence ID" value="MCJ8499707.1"/>
    <property type="molecule type" value="Genomic_DNA"/>
</dbReference>
<evidence type="ECO:0000313" key="2">
    <source>
        <dbReference type="EMBL" id="MCJ8499707.1"/>
    </source>
</evidence>
<evidence type="ECO:0000256" key="1">
    <source>
        <dbReference type="SAM" id="Phobius"/>
    </source>
</evidence>
<comment type="caution">
    <text evidence="2">The sequence shown here is derived from an EMBL/GenBank/DDBJ whole genome shotgun (WGS) entry which is preliminary data.</text>
</comment>
<keyword evidence="1" id="KW-0472">Membrane</keyword>
<evidence type="ECO:0000313" key="3">
    <source>
        <dbReference type="Proteomes" id="UP001165427"/>
    </source>
</evidence>
<dbReference type="RefSeq" id="WP_246903172.1">
    <property type="nucleotide sequence ID" value="NZ_JALJRB010000003.1"/>
</dbReference>
<keyword evidence="1" id="KW-1133">Transmembrane helix</keyword>
<dbReference type="AlphaFoldDB" id="A0AA41UIM5"/>
<reference evidence="2" key="1">
    <citation type="submission" date="2022-04" db="EMBL/GenBank/DDBJ databases">
        <title>Desulfatitalea alkaliphila sp. nov., a novel anaerobic sulfate-reducing bacterium isolated from terrestrial mud volcano, Taman Peninsula, Russia.</title>
        <authorList>
            <person name="Khomyakova M.A."/>
            <person name="Merkel A.Y."/>
            <person name="Slobodkin A.I."/>
        </authorList>
    </citation>
    <scope>NUCLEOTIDE SEQUENCE</scope>
    <source>
        <strain evidence="2">M08but</strain>
    </source>
</reference>
<gene>
    <name evidence="2" type="ORF">MRX98_03900</name>
</gene>
<keyword evidence="3" id="KW-1185">Reference proteome</keyword>
<protein>
    <submittedName>
        <fullName evidence="2">Uncharacterized protein</fullName>
    </submittedName>
</protein>
<organism evidence="2 3">
    <name type="scientific">Desulfatitalea alkaliphila</name>
    <dbReference type="NCBI Taxonomy" id="2929485"/>
    <lineage>
        <taxon>Bacteria</taxon>
        <taxon>Pseudomonadati</taxon>
        <taxon>Thermodesulfobacteriota</taxon>
        <taxon>Desulfobacteria</taxon>
        <taxon>Desulfobacterales</taxon>
        <taxon>Desulfosarcinaceae</taxon>
        <taxon>Desulfatitalea</taxon>
    </lineage>
</organism>
<accession>A0AA41UIM5</accession>
<dbReference type="Proteomes" id="UP001165427">
    <property type="component" value="Unassembled WGS sequence"/>
</dbReference>